<dbReference type="Pfam" id="PF14262">
    <property type="entry name" value="Cthe_2159"/>
    <property type="match status" value="1"/>
</dbReference>
<evidence type="ECO:0008006" key="4">
    <source>
        <dbReference type="Google" id="ProtNLM"/>
    </source>
</evidence>
<evidence type="ECO:0000313" key="2">
    <source>
        <dbReference type="EMBL" id="POH61387.1"/>
    </source>
</evidence>
<organism evidence="2 3">
    <name type="scientific">Cryobacterium zongtaii</name>
    <dbReference type="NCBI Taxonomy" id="1259217"/>
    <lineage>
        <taxon>Bacteria</taxon>
        <taxon>Bacillati</taxon>
        <taxon>Actinomycetota</taxon>
        <taxon>Actinomycetes</taxon>
        <taxon>Micrococcales</taxon>
        <taxon>Microbacteriaceae</taxon>
        <taxon>Cryobacterium</taxon>
    </lineage>
</organism>
<sequence length="605" mass="58362">MKKSPQTPSPRTAYRVLPFFVTAALLTGCTAVTATTDSTGTTSAGTAAVAIDESTTATEVLAANQATHADADDDEWDAADVVQITLAGDSASAEGGAVTVAGSTVTITEAGTYELSGTLDDGQIVVASSGEGTVRLILNGVEVSNSTGAALVVTEADEAMIVLADGSGNTLADTDSYAEDTDANAALYSAADLTITGGGSLEVTGNGNDGITSTDGLIISSGTVTVTAVDDGIRGKDYLVVDGGTVTVAAVGDGLKSDNDEDDTRGYLALTGGAVEVTAGGDGLQAFTDVVFAGATVTVESGGGHTTAVSEDVSAKGVKSGVVTVVDGGTLTVDAADDALHSDGTVRIASGTVTLAAGDDGVHADTALDVVGGDTTITTSYEGLESAAISIGGGTVSITASDDGINASSGTGTGTEAQGVGGMDADGGETITISGGTTTIDAGGDGFDSNGSATMSDGILVVNGPTDNGNGALDVNGSFTVTGGALLAAGSAGMAVSPDAGSAQTFVAIALDSTPAAGTVVQLVDSAGDVVVAYQSAKDFQSVVFSSDELVAGETYSVYLGGTVSGEIAPGVHSDGEYASAVNTTTVTAGEAATGTMGGGAGGPR</sequence>
<dbReference type="Proteomes" id="UP000237104">
    <property type="component" value="Unassembled WGS sequence"/>
</dbReference>
<feature type="signal peptide" evidence="1">
    <location>
        <begin position="1"/>
        <end position="34"/>
    </location>
</feature>
<evidence type="ECO:0000313" key="3">
    <source>
        <dbReference type="Proteomes" id="UP000237104"/>
    </source>
</evidence>
<dbReference type="RefSeq" id="WP_103431594.1">
    <property type="nucleotide sequence ID" value="NZ_PPXF01000058.1"/>
</dbReference>
<feature type="chain" id="PRO_5015771991" description="Carbohydrate-binding domain-containing protein" evidence="1">
    <location>
        <begin position="35"/>
        <end position="605"/>
    </location>
</feature>
<evidence type="ECO:0000256" key="1">
    <source>
        <dbReference type="SAM" id="SignalP"/>
    </source>
</evidence>
<name>A0A2S3Z770_9MICO</name>
<accession>A0A2S3Z770</accession>
<gene>
    <name evidence="2" type="ORF">C3B59_12085</name>
</gene>
<dbReference type="OrthoDB" id="9812829at2"/>
<protein>
    <recommendedName>
        <fullName evidence="4">Carbohydrate-binding domain-containing protein</fullName>
    </recommendedName>
</protein>
<reference evidence="2 3" key="1">
    <citation type="submission" date="2018-01" db="EMBL/GenBank/DDBJ databases">
        <title>Cryobacterium sp. nov., from glaciers in China.</title>
        <authorList>
            <person name="Liu Q."/>
            <person name="Xin Y.-H."/>
        </authorList>
    </citation>
    <scope>NUCLEOTIDE SEQUENCE [LARGE SCALE GENOMIC DNA]</scope>
    <source>
        <strain evidence="2 3">TMB1-8</strain>
    </source>
</reference>
<keyword evidence="1" id="KW-0732">Signal</keyword>
<proteinExistence type="predicted"/>
<dbReference type="PROSITE" id="PS51257">
    <property type="entry name" value="PROKAR_LIPOPROTEIN"/>
    <property type="match status" value="1"/>
</dbReference>
<dbReference type="InterPro" id="IPR025584">
    <property type="entry name" value="Cthe_2159"/>
</dbReference>
<dbReference type="EMBL" id="PPXF01000058">
    <property type="protein sequence ID" value="POH61387.1"/>
    <property type="molecule type" value="Genomic_DNA"/>
</dbReference>
<comment type="caution">
    <text evidence="2">The sequence shown here is derived from an EMBL/GenBank/DDBJ whole genome shotgun (WGS) entry which is preliminary data.</text>
</comment>
<dbReference type="AlphaFoldDB" id="A0A2S3Z770"/>